<evidence type="ECO:0000313" key="2">
    <source>
        <dbReference type="EMBL" id="MCU4971635.1"/>
    </source>
</evidence>
<dbReference type="RefSeq" id="WP_338002081.1">
    <property type="nucleotide sequence ID" value="NZ_JAOPKA010000001.1"/>
</dbReference>
<sequence>MNIEHLARDDGQMVRQYEYDDESVLAVDFGPQDADASVDVVDDTVIVVVGDEQQEFDLPENTASAQAFMQNGVLTIELEEEDTV</sequence>
<dbReference type="InterPro" id="IPR055551">
    <property type="entry name" value="DUF7127"/>
</dbReference>
<dbReference type="EMBL" id="JAOPKA010000001">
    <property type="protein sequence ID" value="MCU4740233.1"/>
    <property type="molecule type" value="Genomic_DNA"/>
</dbReference>
<dbReference type="EMBL" id="JAOPKB010000001">
    <property type="protein sequence ID" value="MCU4971635.1"/>
    <property type="molecule type" value="Genomic_DNA"/>
</dbReference>
<organism evidence="1 4">
    <name type="scientific">Natronoglomus mannanivorans</name>
    <dbReference type="NCBI Taxonomy" id="2979990"/>
    <lineage>
        <taxon>Archaea</taxon>
        <taxon>Methanobacteriati</taxon>
        <taxon>Methanobacteriota</taxon>
        <taxon>Stenosarchaea group</taxon>
        <taxon>Halobacteria</taxon>
        <taxon>Halobacteriales</taxon>
        <taxon>Natrialbaceae</taxon>
        <taxon>Natronoglomus</taxon>
    </lineage>
</organism>
<reference evidence="1 3" key="1">
    <citation type="submission" date="2022-09" db="EMBL/GenBank/DDBJ databases">
        <title>Enrichment on poylsaccharides allowed isolation of novel metabolic and taxonomic groups of Haloarchaea.</title>
        <authorList>
            <person name="Sorokin D.Y."/>
            <person name="Elcheninov A.G."/>
            <person name="Khizhniak T.V."/>
            <person name="Kolganova T.V."/>
            <person name="Kublanov I.V."/>
        </authorList>
    </citation>
    <scope>NUCLEOTIDE SEQUENCE</scope>
    <source>
        <strain evidence="2 3">AArc-m2/3/4</strain>
        <strain evidence="1">AArc-xg1-1</strain>
    </source>
</reference>
<name>A0AAP2YWK9_9EURY</name>
<accession>A0AAP2YWK9</accession>
<gene>
    <name evidence="2" type="ORF">OB955_02630</name>
    <name evidence="1" type="ORF">OB960_02320</name>
</gene>
<evidence type="ECO:0000313" key="3">
    <source>
        <dbReference type="Proteomes" id="UP001320972"/>
    </source>
</evidence>
<comment type="caution">
    <text evidence="1">The sequence shown here is derived from an EMBL/GenBank/DDBJ whole genome shotgun (WGS) entry which is preliminary data.</text>
</comment>
<evidence type="ECO:0000313" key="1">
    <source>
        <dbReference type="EMBL" id="MCU4740233.1"/>
    </source>
</evidence>
<dbReference type="CDD" id="cd06464">
    <property type="entry name" value="ACD_sHsps-like"/>
    <property type="match status" value="1"/>
</dbReference>
<proteinExistence type="predicted"/>
<dbReference type="Proteomes" id="UP001320972">
    <property type="component" value="Unassembled WGS sequence"/>
</dbReference>
<dbReference type="Pfam" id="PF23444">
    <property type="entry name" value="DUF7127"/>
    <property type="match status" value="1"/>
</dbReference>
<dbReference type="Proteomes" id="UP001321018">
    <property type="component" value="Unassembled WGS sequence"/>
</dbReference>
<evidence type="ECO:0000313" key="4">
    <source>
        <dbReference type="Proteomes" id="UP001321018"/>
    </source>
</evidence>
<dbReference type="AlphaFoldDB" id="A0AAP2YWK9"/>
<keyword evidence="3" id="KW-1185">Reference proteome</keyword>
<protein>
    <submittedName>
        <fullName evidence="1">Hsp20/alpha crystallin family protein</fullName>
    </submittedName>
</protein>